<dbReference type="InterPro" id="IPR001623">
    <property type="entry name" value="DnaJ_domain"/>
</dbReference>
<dbReference type="SMART" id="SM00271">
    <property type="entry name" value="DnaJ"/>
    <property type="match status" value="1"/>
</dbReference>
<evidence type="ECO:0000313" key="5">
    <source>
        <dbReference type="EMBL" id="KAK3276594.1"/>
    </source>
</evidence>
<dbReference type="InterPro" id="IPR001841">
    <property type="entry name" value="Znf_RING"/>
</dbReference>
<evidence type="ECO:0000256" key="1">
    <source>
        <dbReference type="PROSITE-ProRule" id="PRU00175"/>
    </source>
</evidence>
<dbReference type="Proteomes" id="UP001190700">
    <property type="component" value="Unassembled WGS sequence"/>
</dbReference>
<dbReference type="PROSITE" id="PS50076">
    <property type="entry name" value="DNAJ_2"/>
    <property type="match status" value="1"/>
</dbReference>
<feature type="region of interest" description="Disordered" evidence="2">
    <location>
        <begin position="824"/>
        <end position="866"/>
    </location>
</feature>
<dbReference type="PROSITE" id="PS00636">
    <property type="entry name" value="DNAJ_1"/>
    <property type="match status" value="1"/>
</dbReference>
<dbReference type="Pfam" id="PF13920">
    <property type="entry name" value="zf-C3HC4_3"/>
    <property type="match status" value="1"/>
</dbReference>
<dbReference type="PRINTS" id="PR00625">
    <property type="entry name" value="JDOMAIN"/>
</dbReference>
<evidence type="ECO:0000259" key="4">
    <source>
        <dbReference type="PROSITE" id="PS50089"/>
    </source>
</evidence>
<reference evidence="5 6" key="1">
    <citation type="journal article" date="2015" name="Genome Biol. Evol.">
        <title>Comparative Genomics of a Bacterivorous Green Alga Reveals Evolutionary Causalities and Consequences of Phago-Mixotrophic Mode of Nutrition.</title>
        <authorList>
            <person name="Burns J.A."/>
            <person name="Paasch A."/>
            <person name="Narechania A."/>
            <person name="Kim E."/>
        </authorList>
    </citation>
    <scope>NUCLEOTIDE SEQUENCE [LARGE SCALE GENOMIC DNA]</scope>
    <source>
        <strain evidence="5 6">PLY_AMNH</strain>
    </source>
</reference>
<dbReference type="PANTHER" id="PTHR44743:SF10">
    <property type="entry name" value="J DOMAIN-CONTAINING PROTEIN"/>
    <property type="match status" value="1"/>
</dbReference>
<keyword evidence="6" id="KW-1185">Reference proteome</keyword>
<dbReference type="AlphaFoldDB" id="A0AAE0GEE9"/>
<evidence type="ECO:0008006" key="7">
    <source>
        <dbReference type="Google" id="ProtNLM"/>
    </source>
</evidence>
<feature type="compositionally biased region" description="Polar residues" evidence="2">
    <location>
        <begin position="969"/>
        <end position="980"/>
    </location>
</feature>
<feature type="region of interest" description="Disordered" evidence="2">
    <location>
        <begin position="544"/>
        <end position="610"/>
    </location>
</feature>
<feature type="compositionally biased region" description="Low complexity" evidence="2">
    <location>
        <begin position="558"/>
        <end position="568"/>
    </location>
</feature>
<dbReference type="SUPFAM" id="SSF57850">
    <property type="entry name" value="RING/U-box"/>
    <property type="match status" value="1"/>
</dbReference>
<dbReference type="PANTHER" id="PTHR44743">
    <property type="entry name" value="PUTATIVE, EXPRESSED-RELATED"/>
    <property type="match status" value="1"/>
</dbReference>
<gene>
    <name evidence="5" type="ORF">CYMTET_15347</name>
</gene>
<dbReference type="PROSITE" id="PS50089">
    <property type="entry name" value="ZF_RING_2"/>
    <property type="match status" value="1"/>
</dbReference>
<dbReference type="SUPFAM" id="SSF46565">
    <property type="entry name" value="Chaperone J-domain"/>
    <property type="match status" value="1"/>
</dbReference>
<dbReference type="InterPro" id="IPR013083">
    <property type="entry name" value="Znf_RING/FYVE/PHD"/>
</dbReference>
<evidence type="ECO:0000256" key="2">
    <source>
        <dbReference type="SAM" id="MobiDB-lite"/>
    </source>
</evidence>
<dbReference type="Gene3D" id="3.30.40.10">
    <property type="entry name" value="Zinc/RING finger domain, C3HC4 (zinc finger)"/>
    <property type="match status" value="1"/>
</dbReference>
<organism evidence="5 6">
    <name type="scientific">Cymbomonas tetramitiformis</name>
    <dbReference type="NCBI Taxonomy" id="36881"/>
    <lineage>
        <taxon>Eukaryota</taxon>
        <taxon>Viridiplantae</taxon>
        <taxon>Chlorophyta</taxon>
        <taxon>Pyramimonadophyceae</taxon>
        <taxon>Pyramimonadales</taxon>
        <taxon>Pyramimonadaceae</taxon>
        <taxon>Cymbomonas</taxon>
    </lineage>
</organism>
<feature type="region of interest" description="Disordered" evidence="2">
    <location>
        <begin position="343"/>
        <end position="369"/>
    </location>
</feature>
<keyword evidence="1" id="KW-0862">Zinc</keyword>
<feature type="region of interest" description="Disordered" evidence="2">
    <location>
        <begin position="902"/>
        <end position="991"/>
    </location>
</feature>
<accession>A0AAE0GEE9</accession>
<protein>
    <recommendedName>
        <fullName evidence="7">RING-type domain-containing protein</fullName>
    </recommendedName>
</protein>
<proteinExistence type="predicted"/>
<dbReference type="Gene3D" id="1.10.287.110">
    <property type="entry name" value="DnaJ domain"/>
    <property type="match status" value="1"/>
</dbReference>
<evidence type="ECO:0000259" key="3">
    <source>
        <dbReference type="PROSITE" id="PS50076"/>
    </source>
</evidence>
<name>A0AAE0GEE9_9CHLO</name>
<dbReference type="CDD" id="cd06257">
    <property type="entry name" value="DnaJ"/>
    <property type="match status" value="1"/>
</dbReference>
<sequence>MLLDSPEQIMEMLTWTRKILGELFESSAFRPLMLFILNTTVRILSAPGGSLRLALDVGCLVWFLLAVDTLLHARWRKLYLLPLAGKEVVTVAEGVDGDPYAVLGVARDADSQEVNAAWRHLARRWHTDKRLREGQLKADAVAHARDRFEQAKAAHSVLADPQRRAGYDGAHRAAVREEQVVRAAGLAAEECSASYEEACKQGQKLRRDFRHFRAVDLLLWRLPGAVLHAANCQLNAMWAMREASGGRSIFCNWFLFSGERGVPVTLPERLWEVLPLRRHLRICPGHGRPWPAGASGNGLKAAASREVGNSEISTRASVPGGGAANLELDARQHSALAVYVGDLNPQSPALRPPDKPPRPRRLARVTKDGEGDQLHLAWNPTGTRAGGYKVAVDGFSMACARLPGGAPVPFWRGMETSAWWQVPEGGGGQGVVYSITVHAINRCGTSLPSEPYFHRVPPSDILPHVSAAVASAALAKNASGNSAARSAANRLRDEAYAAIHARSLPRIAESMGHLEEAMQEDAIRDEMRDLEKLRRLLVLSQRSTQMDMEEKADRMRQQRCMQQARASAGEQPPGSQQHAEAPKVGKGPRGGGEVGADPSGAGAASSRRRTPALAEIPAVVKPAVVQAAPRKLDPPRAAIGGRPGDTVGPPLEFVEAQKPVTEVEEALSLQEEKDLQEAMIRSLAEGVPPGADVVATGPPPPGVPDLPSTKPPPASIWLSAPTQQPKDSGRGHAWDASVAAVSSAPESTRVEQVGVIPPLVRIESSLVPGGLAAHVPYPALSGGYASPTFATPAGSPTYAGAGAAPLPSMHMWAAGVTSSGYAHIASDHKPPLPPGPPPHNPWGRTAPGESGGGLWDDWSQDPAIWSDDPASAMEAEAPGWITSDLEGLLTGDMPRSQHTLSADAAPFQPPLPPTPHPSTIPATSKSASSAPAGSWAAAVRQQPAPSERRPPVPPAAATPPVQSEPASIPGTNALSSSSQPRHCHVRTDSASSLPVEVASGVLSPVSMSPPSMSGLTTMMAPRHPADPPGAHRRLEDVARSDEGNAGVSVAGGSGRTESNANASCIVCMQRVRNAIVLPCGHVHLCMQCAQRVVDTSGQCPTCRTDISHVHVAYF</sequence>
<keyword evidence="1" id="KW-0479">Metal-binding</keyword>
<feature type="compositionally biased region" description="Low complexity" evidence="2">
    <location>
        <begin position="919"/>
        <end position="945"/>
    </location>
</feature>
<feature type="region of interest" description="Disordered" evidence="2">
    <location>
        <begin position="293"/>
        <end position="319"/>
    </location>
</feature>
<feature type="domain" description="RING-type" evidence="4">
    <location>
        <begin position="1064"/>
        <end position="1103"/>
    </location>
</feature>
<feature type="domain" description="J" evidence="3">
    <location>
        <begin position="98"/>
        <end position="171"/>
    </location>
</feature>
<feature type="compositionally biased region" description="Pro residues" evidence="2">
    <location>
        <begin position="907"/>
        <end position="918"/>
    </location>
</feature>
<dbReference type="InterPro" id="IPR018253">
    <property type="entry name" value="DnaJ_domain_CS"/>
</dbReference>
<evidence type="ECO:0000313" key="6">
    <source>
        <dbReference type="Proteomes" id="UP001190700"/>
    </source>
</evidence>
<dbReference type="EMBL" id="LGRX02006477">
    <property type="protein sequence ID" value="KAK3276594.1"/>
    <property type="molecule type" value="Genomic_DNA"/>
</dbReference>
<dbReference type="InterPro" id="IPR036869">
    <property type="entry name" value="J_dom_sf"/>
</dbReference>
<dbReference type="Pfam" id="PF00226">
    <property type="entry name" value="DnaJ"/>
    <property type="match status" value="1"/>
</dbReference>
<feature type="compositionally biased region" description="Pro residues" evidence="2">
    <location>
        <begin position="831"/>
        <end position="840"/>
    </location>
</feature>
<dbReference type="SMART" id="SM00184">
    <property type="entry name" value="RING"/>
    <property type="match status" value="1"/>
</dbReference>
<dbReference type="GO" id="GO:0008270">
    <property type="term" value="F:zinc ion binding"/>
    <property type="evidence" value="ECO:0007669"/>
    <property type="project" value="UniProtKB-KW"/>
</dbReference>
<keyword evidence="1" id="KW-0863">Zinc-finger</keyword>
<comment type="caution">
    <text evidence="5">The sequence shown here is derived from an EMBL/GenBank/DDBJ whole genome shotgun (WGS) entry which is preliminary data.</text>
</comment>